<sequence>MKLIGNLNAPYPFPKGSRQKLFVAFFHGLFVYLFLLFYKPFGVDTLPDSAVYLIGYFVCLFITGVIWFFVWPQIFPKWFESKTWNVKKELLFFSSEGLSVSVLNYFYHYTFAPDLAPDYTFPEFIRITMLVALILFLVSVTVLKRVLLSWNLKNEISQDLKQGEAIPTTKVTVKGNALKFGELDVSVDEFLFARSDNNYTTFFFWKDESLKKELLRVSLKSVAEQFSEVEGIVRCHKSFIVNKDKIINISGNARSKNITLENYSAPIPVSRSTPNEMLES</sequence>
<gene>
    <name evidence="3" type="ORF">FUAX_42270</name>
</gene>
<dbReference type="GO" id="GO:0003677">
    <property type="term" value="F:DNA binding"/>
    <property type="evidence" value="ECO:0007669"/>
    <property type="project" value="InterPro"/>
</dbReference>
<proteinExistence type="predicted"/>
<dbReference type="EMBL" id="AP025316">
    <property type="protein sequence ID" value="BDD11795.1"/>
    <property type="molecule type" value="Genomic_DNA"/>
</dbReference>
<dbReference type="Gene3D" id="2.40.50.1020">
    <property type="entry name" value="LytTr DNA-binding domain"/>
    <property type="match status" value="1"/>
</dbReference>
<feature type="transmembrane region" description="Helical" evidence="1">
    <location>
        <begin position="90"/>
        <end position="112"/>
    </location>
</feature>
<dbReference type="AlphaFoldDB" id="A0AAU9CQY0"/>
<name>A0AAU9CQY0_9BACT</name>
<keyword evidence="1" id="KW-0812">Transmembrane</keyword>
<dbReference type="Proteomes" id="UP001348817">
    <property type="component" value="Plasmid pFA2"/>
</dbReference>
<dbReference type="RefSeq" id="WP_338395195.1">
    <property type="nucleotide sequence ID" value="NZ_AP025316.1"/>
</dbReference>
<geneLocation type="plasmid" evidence="3 4">
    <name>pFA2</name>
</geneLocation>
<feature type="transmembrane region" description="Helical" evidence="1">
    <location>
        <begin position="21"/>
        <end position="38"/>
    </location>
</feature>
<keyword evidence="4" id="KW-1185">Reference proteome</keyword>
<keyword evidence="3" id="KW-0614">Plasmid</keyword>
<dbReference type="KEGG" id="fax:FUAX_42270"/>
<feature type="transmembrane region" description="Helical" evidence="1">
    <location>
        <begin position="124"/>
        <end position="143"/>
    </location>
</feature>
<dbReference type="Pfam" id="PF04397">
    <property type="entry name" value="LytTR"/>
    <property type="match status" value="1"/>
</dbReference>
<dbReference type="InterPro" id="IPR007492">
    <property type="entry name" value="LytTR_DNA-bd_dom"/>
</dbReference>
<evidence type="ECO:0000259" key="2">
    <source>
        <dbReference type="SMART" id="SM00850"/>
    </source>
</evidence>
<evidence type="ECO:0000313" key="3">
    <source>
        <dbReference type="EMBL" id="BDD11795.1"/>
    </source>
</evidence>
<feature type="domain" description="HTH LytTR-type" evidence="2">
    <location>
        <begin position="180"/>
        <end position="279"/>
    </location>
</feature>
<protein>
    <recommendedName>
        <fullName evidence="2">HTH LytTR-type domain-containing protein</fullName>
    </recommendedName>
</protein>
<feature type="transmembrane region" description="Helical" evidence="1">
    <location>
        <begin position="50"/>
        <end position="70"/>
    </location>
</feature>
<keyword evidence="1" id="KW-0472">Membrane</keyword>
<dbReference type="SMART" id="SM00850">
    <property type="entry name" value="LytTR"/>
    <property type="match status" value="1"/>
</dbReference>
<reference evidence="3 4" key="1">
    <citation type="submission" date="2021-12" db="EMBL/GenBank/DDBJ databases">
        <title>Genome sequencing of bacteria with rrn-lacking chromosome and rrn-plasmid.</title>
        <authorList>
            <person name="Anda M."/>
            <person name="Iwasaki W."/>
        </authorList>
    </citation>
    <scope>NUCLEOTIDE SEQUENCE [LARGE SCALE GENOMIC DNA]</scope>
    <source>
        <strain evidence="3 4">DSM 100852</strain>
        <plasmid evidence="3 4">pFA2</plasmid>
    </source>
</reference>
<evidence type="ECO:0000256" key="1">
    <source>
        <dbReference type="SAM" id="Phobius"/>
    </source>
</evidence>
<evidence type="ECO:0000313" key="4">
    <source>
        <dbReference type="Proteomes" id="UP001348817"/>
    </source>
</evidence>
<keyword evidence="1" id="KW-1133">Transmembrane helix</keyword>
<organism evidence="3 4">
    <name type="scientific">Fulvitalea axinellae</name>
    <dbReference type="NCBI Taxonomy" id="1182444"/>
    <lineage>
        <taxon>Bacteria</taxon>
        <taxon>Pseudomonadati</taxon>
        <taxon>Bacteroidota</taxon>
        <taxon>Cytophagia</taxon>
        <taxon>Cytophagales</taxon>
        <taxon>Persicobacteraceae</taxon>
        <taxon>Fulvitalea</taxon>
    </lineage>
</organism>
<accession>A0AAU9CQY0</accession>